<name>A0A2N3J3M1_AERSO</name>
<feature type="domain" description="N-acetyltransferase" evidence="1">
    <location>
        <begin position="12"/>
        <end position="162"/>
    </location>
</feature>
<evidence type="ECO:0000259" key="1">
    <source>
        <dbReference type="PROSITE" id="PS51186"/>
    </source>
</evidence>
<dbReference type="AlphaFoldDB" id="A0A2N3J3M1"/>
<dbReference type="SUPFAM" id="SSF55729">
    <property type="entry name" value="Acyl-CoA N-acyltransferases (Nat)"/>
    <property type="match status" value="1"/>
</dbReference>
<evidence type="ECO:0000313" key="3">
    <source>
        <dbReference type="Proteomes" id="UP000233467"/>
    </source>
</evidence>
<keyword evidence="3" id="KW-1185">Reference proteome</keyword>
<accession>A0A2N3J3M1</accession>
<protein>
    <recommendedName>
        <fullName evidence="1">N-acetyltransferase domain-containing protein</fullName>
    </recommendedName>
</protein>
<dbReference type="CDD" id="cd04301">
    <property type="entry name" value="NAT_SF"/>
    <property type="match status" value="1"/>
</dbReference>
<dbReference type="Proteomes" id="UP000233467">
    <property type="component" value="Unassembled WGS sequence"/>
</dbReference>
<dbReference type="PROSITE" id="PS51186">
    <property type="entry name" value="GNAT"/>
    <property type="match status" value="1"/>
</dbReference>
<sequence length="163" mass="18558">MKPALSIKNEGLLLRPLNEKDLGDTLNWRNRDGVRQFFFYDKLINMDEHYRWYENYLGKDTDVVLIGESLGEKIGQLAVYDIDLNNGKAEIGRFVVSPDFAGKGMMRRLIILLCDACAAYGLKELYLEVLPSNERAIRLYDSMGFTIVDKTPTAIKMSKVLGV</sequence>
<dbReference type="RefSeq" id="WP_101324053.1">
    <property type="nucleotide sequence ID" value="NZ_NQMM01000020.1"/>
</dbReference>
<gene>
    <name evidence="2" type="ORF">CJP16_06525</name>
</gene>
<proteinExistence type="predicted"/>
<dbReference type="InterPro" id="IPR000182">
    <property type="entry name" value="GNAT_dom"/>
</dbReference>
<dbReference type="Pfam" id="PF00583">
    <property type="entry name" value="Acetyltransf_1"/>
    <property type="match status" value="1"/>
</dbReference>
<dbReference type="PANTHER" id="PTHR43415">
    <property type="entry name" value="SPERMIDINE N(1)-ACETYLTRANSFERASE"/>
    <property type="match status" value="1"/>
</dbReference>
<dbReference type="GO" id="GO:0016747">
    <property type="term" value="F:acyltransferase activity, transferring groups other than amino-acyl groups"/>
    <property type="evidence" value="ECO:0007669"/>
    <property type="project" value="InterPro"/>
</dbReference>
<dbReference type="InterPro" id="IPR016181">
    <property type="entry name" value="Acyl_CoA_acyltransferase"/>
</dbReference>
<dbReference type="PANTHER" id="PTHR43415:SF3">
    <property type="entry name" value="GNAT-FAMILY ACETYLTRANSFERASE"/>
    <property type="match status" value="1"/>
</dbReference>
<dbReference type="Gene3D" id="3.40.630.30">
    <property type="match status" value="1"/>
</dbReference>
<reference evidence="2 3" key="1">
    <citation type="journal article" date="2017" name="Front. Microbiol.">
        <title>Strong Genomic and Phenotypic Heterogeneity in the Aeromonas sobria Species Complex.</title>
        <authorList>
            <person name="Gauthier J."/>
            <person name="Vincent A.T."/>
            <person name="Charette S.J."/>
            <person name="Derome N."/>
        </authorList>
    </citation>
    <scope>NUCLEOTIDE SEQUENCE [LARGE SCALE GENOMIC DNA]</scope>
    <source>
        <strain evidence="2 3">TM18</strain>
    </source>
</reference>
<comment type="caution">
    <text evidence="2">The sequence shown here is derived from an EMBL/GenBank/DDBJ whole genome shotgun (WGS) entry which is preliminary data.</text>
</comment>
<evidence type="ECO:0000313" key="2">
    <source>
        <dbReference type="EMBL" id="PKQ80441.1"/>
    </source>
</evidence>
<organism evidence="2 3">
    <name type="scientific">Aeromonas sobria</name>
    <dbReference type="NCBI Taxonomy" id="646"/>
    <lineage>
        <taxon>Bacteria</taxon>
        <taxon>Pseudomonadati</taxon>
        <taxon>Pseudomonadota</taxon>
        <taxon>Gammaproteobacteria</taxon>
        <taxon>Aeromonadales</taxon>
        <taxon>Aeromonadaceae</taxon>
        <taxon>Aeromonas</taxon>
    </lineage>
</organism>
<dbReference type="EMBL" id="NQMM01000020">
    <property type="protein sequence ID" value="PKQ80441.1"/>
    <property type="molecule type" value="Genomic_DNA"/>
</dbReference>